<feature type="region of interest" description="Disordered" evidence="1">
    <location>
        <begin position="1355"/>
        <end position="1387"/>
    </location>
</feature>
<dbReference type="CDD" id="cd06763">
    <property type="entry name" value="PDZ7_PDZD2-PDZ4_hPro-IL-16-like"/>
    <property type="match status" value="1"/>
</dbReference>
<feature type="region of interest" description="Disordered" evidence="1">
    <location>
        <begin position="1088"/>
        <end position="1231"/>
    </location>
</feature>
<dbReference type="CDD" id="cd06762">
    <property type="entry name" value="PDZ6_PDZD2-PDZ3_hPro-IL-16-like"/>
    <property type="match status" value="1"/>
</dbReference>
<evidence type="ECO:0000313" key="4">
    <source>
        <dbReference type="RefSeq" id="XP_028270752.1"/>
    </source>
</evidence>
<feature type="compositionally biased region" description="Polar residues" evidence="1">
    <location>
        <begin position="1112"/>
        <end position="1133"/>
    </location>
</feature>
<accession>A0A6P7J1W5</accession>
<feature type="region of interest" description="Disordered" evidence="1">
    <location>
        <begin position="719"/>
        <end position="762"/>
    </location>
</feature>
<dbReference type="GeneID" id="114441842"/>
<feature type="compositionally biased region" description="Low complexity" evidence="1">
    <location>
        <begin position="485"/>
        <end position="497"/>
    </location>
</feature>
<feature type="compositionally biased region" description="Polar residues" evidence="1">
    <location>
        <begin position="1150"/>
        <end position="1167"/>
    </location>
</feature>
<feature type="compositionally biased region" description="Polar residues" evidence="1">
    <location>
        <begin position="22"/>
        <end position="37"/>
    </location>
</feature>
<evidence type="ECO:0000256" key="1">
    <source>
        <dbReference type="SAM" id="MobiDB-lite"/>
    </source>
</evidence>
<feature type="domain" description="PDZ" evidence="2">
    <location>
        <begin position="2144"/>
        <end position="2216"/>
    </location>
</feature>
<dbReference type="FunFam" id="2.30.42.10:FF:000127">
    <property type="entry name" value="Pro-interleukin-16"/>
    <property type="match status" value="1"/>
</dbReference>
<feature type="compositionally biased region" description="Polar residues" evidence="1">
    <location>
        <begin position="1525"/>
        <end position="1542"/>
    </location>
</feature>
<feature type="region of interest" description="Disordered" evidence="1">
    <location>
        <begin position="22"/>
        <end position="59"/>
    </location>
</feature>
<feature type="compositionally biased region" description="Basic and acidic residues" evidence="1">
    <location>
        <begin position="277"/>
        <end position="289"/>
    </location>
</feature>
<feature type="domain" description="PDZ" evidence="2">
    <location>
        <begin position="380"/>
        <end position="465"/>
    </location>
</feature>
<feature type="region of interest" description="Disordered" evidence="1">
    <location>
        <begin position="963"/>
        <end position="989"/>
    </location>
</feature>
<feature type="region of interest" description="Disordered" evidence="1">
    <location>
        <begin position="872"/>
        <end position="909"/>
    </location>
</feature>
<protein>
    <submittedName>
        <fullName evidence="4">PDZ domain-containing protein 2 isoform X1</fullName>
    </submittedName>
</protein>
<name>A0A6P7J1W5_9TELE</name>
<evidence type="ECO:0000259" key="2">
    <source>
        <dbReference type="PROSITE" id="PS50106"/>
    </source>
</evidence>
<feature type="region of interest" description="Disordered" evidence="1">
    <location>
        <begin position="2038"/>
        <end position="2059"/>
    </location>
</feature>
<feature type="compositionally biased region" description="Polar residues" evidence="1">
    <location>
        <begin position="1718"/>
        <end position="1739"/>
    </location>
</feature>
<feature type="domain" description="PDZ" evidence="2">
    <location>
        <begin position="629"/>
        <end position="715"/>
    </location>
</feature>
<dbReference type="CDD" id="cd06760">
    <property type="entry name" value="PDZ4_PDZD2-PDZ2_hPro-IL-16-like"/>
    <property type="match status" value="1"/>
</dbReference>
<feature type="region of interest" description="Disordered" evidence="1">
    <location>
        <begin position="276"/>
        <end position="313"/>
    </location>
</feature>
<feature type="compositionally biased region" description="Polar residues" evidence="1">
    <location>
        <begin position="1560"/>
        <end position="1576"/>
    </location>
</feature>
<feature type="region of interest" description="Disordered" evidence="1">
    <location>
        <begin position="485"/>
        <end position="595"/>
    </location>
</feature>
<feature type="compositionally biased region" description="Low complexity" evidence="1">
    <location>
        <begin position="504"/>
        <end position="519"/>
    </location>
</feature>
<reference evidence="4" key="1">
    <citation type="submission" date="2025-08" db="UniProtKB">
        <authorList>
            <consortium name="RefSeq"/>
        </authorList>
    </citation>
    <scope>IDENTIFICATION</scope>
</reference>
<feature type="compositionally biased region" description="Low complexity" evidence="1">
    <location>
        <begin position="719"/>
        <end position="744"/>
    </location>
</feature>
<dbReference type="CTD" id="23037"/>
<feature type="region of interest" description="Disordered" evidence="1">
    <location>
        <begin position="1696"/>
        <end position="1739"/>
    </location>
</feature>
<dbReference type="Pfam" id="PF00595">
    <property type="entry name" value="PDZ"/>
    <property type="match status" value="5"/>
</dbReference>
<dbReference type="PROSITE" id="PS50106">
    <property type="entry name" value="PDZ"/>
    <property type="match status" value="6"/>
</dbReference>
<feature type="domain" description="PDZ" evidence="2">
    <location>
        <begin position="1257"/>
        <end position="1341"/>
    </location>
</feature>
<feature type="domain" description="PDZ" evidence="2">
    <location>
        <begin position="2269"/>
        <end position="2354"/>
    </location>
</feature>
<feature type="compositionally biased region" description="Polar residues" evidence="1">
    <location>
        <begin position="884"/>
        <end position="898"/>
    </location>
</feature>
<dbReference type="CDD" id="cd06759">
    <property type="entry name" value="PDZ3_PDZD2-PDZ1_hPro-IL-16-like"/>
    <property type="match status" value="1"/>
</dbReference>
<feature type="compositionally biased region" description="Polar residues" evidence="1">
    <location>
        <begin position="525"/>
        <end position="554"/>
    </location>
</feature>
<keyword evidence="3" id="KW-1185">Reference proteome</keyword>
<dbReference type="InParanoid" id="A0A6P7J1W5"/>
<feature type="region of interest" description="Disordered" evidence="1">
    <location>
        <begin position="1458"/>
        <end position="1490"/>
    </location>
</feature>
<dbReference type="InterPro" id="IPR036034">
    <property type="entry name" value="PDZ_sf"/>
</dbReference>
<feature type="compositionally biased region" description="Polar residues" evidence="1">
    <location>
        <begin position="290"/>
        <end position="300"/>
    </location>
</feature>
<feature type="compositionally biased region" description="Polar residues" evidence="1">
    <location>
        <begin position="1097"/>
        <end position="1106"/>
    </location>
</feature>
<dbReference type="SMART" id="SM00228">
    <property type="entry name" value="PDZ"/>
    <property type="match status" value="7"/>
</dbReference>
<sequence>MPITQDNALSILPLLEDWRRAQTTRSQQDDNLNPDSSNNKHVDQDSDQNEEGGSVCSSSSVSSIHMEDISLCLAAIQKLVEYIKFNFMEGDPPPSPSPSSNREGLDVEVCAVSISKEDVDGAEFGLSFGNIPIFGDPDGRKKGGPRRRRDQGPIMDVGCIWVTGVRKKSPAARCGGIKLRDELLSLNGQLMVGVDVSGASYLAEQCWNGGCIYLILLRRVKRKAPLPPSDVGESISTPVSPDSCDDQPQDRAASESSESSANCIRTRKFGVISRSSFNRDNRDSTDSEMRSCTNGYSSSAPVEVDVRPPGDNSRCILTTQSSAEGDPDAFPQLRTASQCLHSGGAATLPARCHSQLLECKMDSFSSEPSDQPREGSQIWKMHMVKGQEGLGIQITGGRGSKRSPHGIIIAHIEEGGAIFRDGRLHPGDELLMINGQSLVGLTHQEAVAILRSTTGLVQLVVASREESDVGFERFPSTSLPDLVSTCSSSSSLSQIAPPRSPQTSNSSNSLHNSYLLTSLEKLDDQNQGETPKGSCSSPTTMKLCSRSQGGSSRLESVGEDDELFVENGVSGCEVTEKPPRGRRKHSLPQQLDSSGVRQEYQIIKKSARSLSTVQVESPWRLAQPSIISSIVLMKGQGKGLGFSIVGGQDSARGQMGIFVKTIFPHGAAAADGRLKEGDEILEVNGESLQGLTHQQAIQTFKQLKKGVVTLTIRTRLRSPSLTPCPTPTLLSRSSSPNSNASGGTPIPPGFEDAEGRKGPGPGPKDCIIMEVTLNKESGVGLGIGVCCLTLENSAPGIYIHSLALGSVAKMDGRLSRGDQILEVDSVSLRHAALSEAYAILSECGPGPVSLIISRHPNPKVSEQEMDNIIARSTHRDKMSRNRHSSNSQGLSCKSPQPTSKERQGDSSPALSWTMKRFLEPASRQESLSSESELSQYFSQDISSHSFLSESILMSSNSDEALHQRSCSTSLDDSSPQPHAFTPSLTEVESNPVYNTAQDRTSVPPNHTAGAVCQPITVSSPASVRSPLLRQRRVMCFEDELSDDDDPNNVKNNKLFNKPAKYESVNFSDASPISKRSDSAVVIATSSLDVDSEDGGDLQSSGSNDVTSPLHGNVTSACGTSPQAEEDSPNNSVLPGSESPFMPIRSPFDKVSSSVPTNLTINSENSTSPDERQLESKRSPKLEHKAVTRVKSMMSIEAPNLPQLQKSKSEDPSTGVAPPQPPSTAAACGRTPRTGLAPHQVCKKGDTSELVGVCTIEAVTLRRNEEESFGLDLEIMSTPLKVIIAGLKPGGAAERESQGKLCPGDEIVKIRDKLVCSSSYQEICELMHNLPTTLSLEVKRPVSAVDHLSSLMMSSASSDGASRLNPAKSVQEAPDAGRGSSNHTDQTDYDFEIPITNIDDILSEVSLSCESTKSSLKTPPNEPVSCCSSQHTVAMSEEQSIPKDSPRRDECLHIPVEDNKASVFTGSSPERPDAGSQRMYPIGDDSESDSDSSLMVNVVADADGINEHSSDKEEVEFFTCDAQQPAASEHLNQSPKHVNGQNKNTDRTSDLLHLPPKGSPTERSQPSPTKPPSLSSNMECAINSARVKACVGSSPAPLSVYRNHTSADTHSATADTHKDASEVWNTQTPSVGADTSGSSVRLDAGVSASVINKEKVLACRANADASPLLRKSKELKVLDNSDCPVWGSNFKLQLESGPPKLKGLSIKSKNKPQDEPLQKPSNNNSLVSSDTNASLKHSTTFPPVATMSRFVEANNYMNTDRRQITAEKDVHSGSNAKSQSPVTQRTFIEVRLASSSGSSLPITTHSESVFSKDSKNSKSYSDSRLASMLSPAVSTAEKTNGMVSSMVFHSLCSMKAAPSTTSTSSRSAVETGEMLKSSTSRLYIKTTDRRSLPTDTTTSVGYNPFSVRHKIKSFENLANFDKPVAKTSDIQSYALAYGASLNQRIAGYIGLVNSVDCRVRQRSFSAYVENLIPATPCSPLHSKSPEAEVQKAADRTALHTPPVLRRKQGKLPQSKLRQLRALSMPELEKLCTEDFTKGHGTDVDKTDPTVPTKASMTENSATPRNVDVNMVSQVNAATTEEAPQGTPDTHTQQPGWSISLKELISSPVSQCKLEGLLSSLTAKSYMSALLQQTTALSEVSSNTHLVVLGKEEGSGLGFSIAGGVDLEQKEITVHRVFTKGAASLEGTLQRGDSILSINGTSLEGRTHGEAVSCLHQARLSNQALVVIQKHEDSDRSISDRQASAVLPKSVCSARNKPSEAGAAGPDGVLTVELHKTSAGLGFSLEGGKSSSQGDRPLTFKCIFKGGAAELSGLIEVGDEILSVNGCSLEGLMHHDAWKIIKATNDGPNHLVIRKAR</sequence>
<feature type="region of interest" description="Disordered" evidence="1">
    <location>
        <begin position="226"/>
        <end position="260"/>
    </location>
</feature>
<dbReference type="Gene3D" id="2.30.42.10">
    <property type="match status" value="7"/>
</dbReference>
<dbReference type="SUPFAM" id="SSF50156">
    <property type="entry name" value="PDZ domain-like"/>
    <property type="match status" value="7"/>
</dbReference>
<gene>
    <name evidence="4" type="primary">pdzd2</name>
</gene>
<evidence type="ECO:0000313" key="3">
    <source>
        <dbReference type="Proteomes" id="UP000515145"/>
    </source>
</evidence>
<dbReference type="PANTHER" id="PTHR11324">
    <property type="entry name" value="IL16-RELATED"/>
    <property type="match status" value="1"/>
</dbReference>
<dbReference type="CDD" id="cd06758">
    <property type="entry name" value="PDZ2_PDZD2-like"/>
    <property type="match status" value="1"/>
</dbReference>
<dbReference type="OrthoDB" id="42382at2759"/>
<dbReference type="InterPro" id="IPR001478">
    <property type="entry name" value="PDZ"/>
</dbReference>
<feature type="region of interest" description="Disordered" evidence="1">
    <location>
        <begin position="1796"/>
        <end position="1821"/>
    </location>
</feature>
<dbReference type="RefSeq" id="XP_028270752.1">
    <property type="nucleotide sequence ID" value="XM_028414951.1"/>
</dbReference>
<dbReference type="Proteomes" id="UP000515145">
    <property type="component" value="Chromosome 9"/>
</dbReference>
<organism evidence="3 4">
    <name type="scientific">Parambassis ranga</name>
    <name type="common">Indian glassy fish</name>
    <dbReference type="NCBI Taxonomy" id="210632"/>
    <lineage>
        <taxon>Eukaryota</taxon>
        <taxon>Metazoa</taxon>
        <taxon>Chordata</taxon>
        <taxon>Craniata</taxon>
        <taxon>Vertebrata</taxon>
        <taxon>Euteleostomi</taxon>
        <taxon>Actinopterygii</taxon>
        <taxon>Neopterygii</taxon>
        <taxon>Teleostei</taxon>
        <taxon>Neoteleostei</taxon>
        <taxon>Acanthomorphata</taxon>
        <taxon>Ovalentaria</taxon>
        <taxon>Ambassidae</taxon>
        <taxon>Parambassis</taxon>
    </lineage>
</organism>
<proteinExistence type="predicted"/>
<feature type="domain" description="PDZ" evidence="2">
    <location>
        <begin position="770"/>
        <end position="844"/>
    </location>
</feature>
<feature type="compositionally biased region" description="Basic and acidic residues" evidence="1">
    <location>
        <begin position="1168"/>
        <end position="1185"/>
    </location>
</feature>
<feature type="compositionally biased region" description="Polar residues" evidence="1">
    <location>
        <begin position="1796"/>
        <end position="1808"/>
    </location>
</feature>
<feature type="region of interest" description="Disordered" evidence="1">
    <location>
        <begin position="1525"/>
        <end position="1576"/>
    </location>
</feature>
<dbReference type="PANTHER" id="PTHR11324:SF16">
    <property type="entry name" value="PDZ DOMAIN-CONTAINING PROTEIN 2"/>
    <property type="match status" value="1"/>
</dbReference>